<dbReference type="AlphaFoldDB" id="A0A1T4PLV8"/>
<proteinExistence type="predicted"/>
<name>A0A1T4PLV8_9PORP</name>
<dbReference type="EMBL" id="FUXE01000017">
    <property type="protein sequence ID" value="SJZ92246.1"/>
    <property type="molecule type" value="Genomic_DNA"/>
</dbReference>
<accession>A0A1T4PLV8</accession>
<organism evidence="1 2">
    <name type="scientific">Porphyromonas circumdentaria</name>
    <dbReference type="NCBI Taxonomy" id="29524"/>
    <lineage>
        <taxon>Bacteria</taxon>
        <taxon>Pseudomonadati</taxon>
        <taxon>Bacteroidota</taxon>
        <taxon>Bacteroidia</taxon>
        <taxon>Bacteroidales</taxon>
        <taxon>Porphyromonadaceae</taxon>
        <taxon>Porphyromonas</taxon>
    </lineage>
</organism>
<dbReference type="Proteomes" id="UP000190121">
    <property type="component" value="Unassembled WGS sequence"/>
</dbReference>
<dbReference type="STRING" id="29524.SAMN02745171_01508"/>
<keyword evidence="2" id="KW-1185">Reference proteome</keyword>
<protein>
    <submittedName>
        <fullName evidence="1">Uncharacterized protein</fullName>
    </submittedName>
</protein>
<evidence type="ECO:0000313" key="1">
    <source>
        <dbReference type="EMBL" id="SJZ92246.1"/>
    </source>
</evidence>
<evidence type="ECO:0000313" key="2">
    <source>
        <dbReference type="Proteomes" id="UP000190121"/>
    </source>
</evidence>
<reference evidence="2" key="1">
    <citation type="submission" date="2017-02" db="EMBL/GenBank/DDBJ databases">
        <authorList>
            <person name="Varghese N."/>
            <person name="Submissions S."/>
        </authorList>
    </citation>
    <scope>NUCLEOTIDE SEQUENCE [LARGE SCALE GENOMIC DNA]</scope>
    <source>
        <strain evidence="2">ATCC 51356</strain>
    </source>
</reference>
<sequence>MVKRIAILIAMPLMVLARPFHDAGKRGKATDAFAKERANFPAHPSQHNQNLNL</sequence>
<gene>
    <name evidence="1" type="ORF">SAMN02745171_01508</name>
</gene>